<evidence type="ECO:0000313" key="2">
    <source>
        <dbReference type="EMBL" id="MDP5227717.1"/>
    </source>
</evidence>
<feature type="transmembrane region" description="Helical" evidence="1">
    <location>
        <begin position="21"/>
        <end position="39"/>
    </location>
</feature>
<keyword evidence="1" id="KW-0812">Transmembrane</keyword>
<sequence>MSFHDTTVQTGRRAKATGPRILTLQFILGAVLIFEAPFPGVPGNIPGQNFAAAALVLMGLFRRPGWRISRFRSFVPYWAALIVYLVVESMINEVDWTRRAIRLVLMVALAAQLGTGRLDIRSVLWGLMTGMILNIPLFYLHLTQDQYDGYLTGFLNDKNVAGLYYALIPILLTVLVKKRNSRLLLIAIGVGATFLTGSRTALAALLLALVWVVVTKRLGPSLQLPFLLLLYFSEQFIEERFASSGLLGDRAGTDQLRGWIADASWNLVHQTPWYGGGLGQATVQVIGKTWFFHDSYLALYREGGWIALIGVAGFLLVIGLRLFGGGRALVPVAFEAGAVITLICASKLGEVFLAMPTFILLGCLFMSRNSSVLADSIRLRASSSDAPESEPRIHER</sequence>
<dbReference type="EMBL" id="JAVALS010000007">
    <property type="protein sequence ID" value="MDP5227717.1"/>
    <property type="molecule type" value="Genomic_DNA"/>
</dbReference>
<evidence type="ECO:0000313" key="3">
    <source>
        <dbReference type="Proteomes" id="UP001232725"/>
    </source>
</evidence>
<comment type="caution">
    <text evidence="2">The sequence shown here is derived from an EMBL/GenBank/DDBJ whole genome shotgun (WGS) entry which is preliminary data.</text>
</comment>
<dbReference type="InterPro" id="IPR051533">
    <property type="entry name" value="WaaL-like"/>
</dbReference>
<feature type="transmembrane region" description="Helical" evidence="1">
    <location>
        <begin position="183"/>
        <end position="214"/>
    </location>
</feature>
<keyword evidence="1" id="KW-0472">Membrane</keyword>
<dbReference type="RefSeq" id="WP_305996772.1">
    <property type="nucleotide sequence ID" value="NZ_JAVALS010000007.1"/>
</dbReference>
<feature type="transmembrane region" description="Helical" evidence="1">
    <location>
        <begin position="304"/>
        <end position="323"/>
    </location>
</feature>
<gene>
    <name evidence="2" type="ORF">Q9R02_11175</name>
</gene>
<keyword evidence="3" id="KW-1185">Reference proteome</keyword>
<proteinExistence type="predicted"/>
<evidence type="ECO:0000256" key="1">
    <source>
        <dbReference type="SAM" id="Phobius"/>
    </source>
</evidence>
<feature type="transmembrane region" description="Helical" evidence="1">
    <location>
        <begin position="122"/>
        <end position="140"/>
    </location>
</feature>
<dbReference type="PANTHER" id="PTHR37422:SF13">
    <property type="entry name" value="LIPOPOLYSACCHARIDE BIOSYNTHESIS PROTEIN PA4999-RELATED"/>
    <property type="match status" value="1"/>
</dbReference>
<feature type="transmembrane region" description="Helical" evidence="1">
    <location>
        <begin position="160"/>
        <end position="176"/>
    </location>
</feature>
<dbReference type="Proteomes" id="UP001232725">
    <property type="component" value="Unassembled WGS sequence"/>
</dbReference>
<dbReference type="PANTHER" id="PTHR37422">
    <property type="entry name" value="TEICHURONIC ACID BIOSYNTHESIS PROTEIN TUAE"/>
    <property type="match status" value="1"/>
</dbReference>
<feature type="transmembrane region" description="Helical" evidence="1">
    <location>
        <begin position="74"/>
        <end position="91"/>
    </location>
</feature>
<name>A0ABT9IQ62_9MICC</name>
<protein>
    <submittedName>
        <fullName evidence="2">Uncharacterized protein</fullName>
    </submittedName>
</protein>
<accession>A0ABT9IQ62</accession>
<keyword evidence="1" id="KW-1133">Transmembrane helix</keyword>
<organism evidence="2 3">
    <name type="scientific">Arthrobacter horti</name>
    <dbReference type="NCBI Taxonomy" id="3068273"/>
    <lineage>
        <taxon>Bacteria</taxon>
        <taxon>Bacillati</taxon>
        <taxon>Actinomycetota</taxon>
        <taxon>Actinomycetes</taxon>
        <taxon>Micrococcales</taxon>
        <taxon>Micrococcaceae</taxon>
        <taxon>Arthrobacter</taxon>
    </lineage>
</organism>
<reference evidence="2 3" key="1">
    <citation type="submission" date="2023-08" db="EMBL/GenBank/DDBJ databases">
        <title>Arthrobacter horti sp. nov., isolated from forest soil.</title>
        <authorList>
            <person name="Park M."/>
        </authorList>
    </citation>
    <scope>NUCLEOTIDE SEQUENCE [LARGE SCALE GENOMIC DNA]</scope>
    <source>
        <strain evidence="2 3">YJM1</strain>
    </source>
</reference>